<dbReference type="Pfam" id="PF13426">
    <property type="entry name" value="PAS_9"/>
    <property type="match status" value="2"/>
</dbReference>
<evidence type="ECO:0000313" key="4">
    <source>
        <dbReference type="EMBL" id="BBO67751.1"/>
    </source>
</evidence>
<sequence length="545" mass="61234">MNELIQDHEALFRALFDHAGIGSAVILPDGRFVRVNPALCAMLGYSEKALLNTRLDALVSPDQWRRLEKLSAVIRADQSGHSQIPLECRHRSGETVRGQLSLSVLADKAGAARYYIVQIHDASSLIRTKTELEENRQRLRALSTVTFEAVFISIKGICIDANLTASTMFGVPRKALIGTYATDVIAPEYQSRVREKNLSGCESPYHAVAVRKDGTRFHVMIQGKTVLIGGREVRVTVVRDIDVQVTAEAALRENECHLRSLIESASNFVLFRLRHDPDNPCQPRQILISPSIGEMVDRTRVVDFQSWLNLIHPDDRDNLLAAGQGLLDSHRLDETVRIRGRSGNGWRWLHIISVAVTDETDDQLFFNGIILDITKEMDAAAALKAREKELKQRTESLSEVNTALEVLLRKREADRMEVEEKILANAKSLITPYLEKLKASRLDDRQQVYLNLVESNLDEIISPLTRRMSRHYLNFTPTEIQVANLVKAGKTTKEIAVILGLSTRTIEAVRYAIRRKLGIKKKRANLRSYLLSIDGDTLPAGGWTP</sequence>
<dbReference type="EMBL" id="AP021874">
    <property type="protein sequence ID" value="BBO67751.1"/>
    <property type="molecule type" value="Genomic_DNA"/>
</dbReference>
<dbReference type="PROSITE" id="PS50112">
    <property type="entry name" value="PAS"/>
    <property type="match status" value="1"/>
</dbReference>
<dbReference type="Pfam" id="PF08447">
    <property type="entry name" value="PAS_3"/>
    <property type="match status" value="1"/>
</dbReference>
<dbReference type="Proteomes" id="UP000427906">
    <property type="component" value="Chromosome"/>
</dbReference>
<dbReference type="PROSITE" id="PS00622">
    <property type="entry name" value="HTH_LUXR_1"/>
    <property type="match status" value="1"/>
</dbReference>
<accession>A0A5K7YLP0</accession>
<dbReference type="Pfam" id="PF00196">
    <property type="entry name" value="GerE"/>
    <property type="match status" value="1"/>
</dbReference>
<dbReference type="PROSITE" id="PS50043">
    <property type="entry name" value="HTH_LUXR_2"/>
    <property type="match status" value="1"/>
</dbReference>
<reference evidence="4 5" key="1">
    <citation type="submission" date="2019-11" db="EMBL/GenBank/DDBJ databases">
        <title>Comparative genomics of hydrocarbon-degrading Desulfosarcina strains.</title>
        <authorList>
            <person name="Watanabe M."/>
            <person name="Kojima H."/>
            <person name="Fukui M."/>
        </authorList>
    </citation>
    <scope>NUCLEOTIDE SEQUENCE [LARGE SCALE GENOMIC DNA]</scope>
    <source>
        <strain evidence="4 5">PL12</strain>
    </source>
</reference>
<dbReference type="Gene3D" id="1.10.10.10">
    <property type="entry name" value="Winged helix-like DNA-binding domain superfamily/Winged helix DNA-binding domain"/>
    <property type="match status" value="1"/>
</dbReference>
<dbReference type="InterPro" id="IPR013655">
    <property type="entry name" value="PAS_fold_3"/>
</dbReference>
<evidence type="ECO:0000259" key="3">
    <source>
        <dbReference type="PROSITE" id="PS50112"/>
    </source>
</evidence>
<dbReference type="Gene3D" id="3.30.450.20">
    <property type="entry name" value="PAS domain"/>
    <property type="match status" value="3"/>
</dbReference>
<dbReference type="RefSeq" id="WP_167527668.1">
    <property type="nucleotide sequence ID" value="NZ_AP021874.1"/>
</dbReference>
<dbReference type="InterPro" id="IPR000792">
    <property type="entry name" value="Tscrpt_reg_LuxR_C"/>
</dbReference>
<dbReference type="NCBIfam" id="TIGR00229">
    <property type="entry name" value="sensory_box"/>
    <property type="match status" value="2"/>
</dbReference>
<feature type="domain" description="PAS" evidence="3">
    <location>
        <begin position="8"/>
        <end position="80"/>
    </location>
</feature>
<dbReference type="PRINTS" id="PR00038">
    <property type="entry name" value="HTHLUXR"/>
</dbReference>
<name>A0A5K7YLP0_9BACT</name>
<dbReference type="GO" id="GO:0003677">
    <property type="term" value="F:DNA binding"/>
    <property type="evidence" value="ECO:0007669"/>
    <property type="project" value="InterPro"/>
</dbReference>
<dbReference type="InterPro" id="IPR001610">
    <property type="entry name" value="PAC"/>
</dbReference>
<dbReference type="CDD" id="cd06170">
    <property type="entry name" value="LuxR_C_like"/>
    <property type="match status" value="1"/>
</dbReference>
<dbReference type="AlphaFoldDB" id="A0A5K7YLP0"/>
<dbReference type="InterPro" id="IPR052155">
    <property type="entry name" value="Biofilm_reg_signaling"/>
</dbReference>
<keyword evidence="5" id="KW-1185">Reference proteome</keyword>
<evidence type="ECO:0000313" key="5">
    <source>
        <dbReference type="Proteomes" id="UP000427906"/>
    </source>
</evidence>
<dbReference type="CDD" id="cd00130">
    <property type="entry name" value="PAS"/>
    <property type="match status" value="3"/>
</dbReference>
<dbReference type="SUPFAM" id="SSF55785">
    <property type="entry name" value="PYP-like sensor domain (PAS domain)"/>
    <property type="match status" value="3"/>
</dbReference>
<dbReference type="SMART" id="SM00421">
    <property type="entry name" value="HTH_LUXR"/>
    <property type="match status" value="1"/>
</dbReference>
<feature type="coiled-coil region" evidence="1">
    <location>
        <begin position="373"/>
        <end position="400"/>
    </location>
</feature>
<dbReference type="PANTHER" id="PTHR44757">
    <property type="entry name" value="DIGUANYLATE CYCLASE DGCP"/>
    <property type="match status" value="1"/>
</dbReference>
<dbReference type="GO" id="GO:0006355">
    <property type="term" value="P:regulation of DNA-templated transcription"/>
    <property type="evidence" value="ECO:0007669"/>
    <property type="project" value="InterPro"/>
</dbReference>
<proteinExistence type="predicted"/>
<dbReference type="SUPFAM" id="SSF46894">
    <property type="entry name" value="C-terminal effector domain of the bipartite response regulators"/>
    <property type="match status" value="1"/>
</dbReference>
<feature type="domain" description="HTH luxR-type" evidence="2">
    <location>
        <begin position="468"/>
        <end position="534"/>
    </location>
</feature>
<dbReference type="SMART" id="SM00086">
    <property type="entry name" value="PAC"/>
    <property type="match status" value="3"/>
</dbReference>
<protein>
    <submittedName>
        <fullName evidence="4">Uncharacterized protein</fullName>
    </submittedName>
</protein>
<organism evidence="4 5">
    <name type="scientific">Desulfosarcina alkanivorans</name>
    <dbReference type="NCBI Taxonomy" id="571177"/>
    <lineage>
        <taxon>Bacteria</taxon>
        <taxon>Pseudomonadati</taxon>
        <taxon>Thermodesulfobacteriota</taxon>
        <taxon>Desulfobacteria</taxon>
        <taxon>Desulfobacterales</taxon>
        <taxon>Desulfosarcinaceae</taxon>
        <taxon>Desulfosarcina</taxon>
    </lineage>
</organism>
<keyword evidence="1" id="KW-0175">Coiled coil</keyword>
<dbReference type="InterPro" id="IPR016032">
    <property type="entry name" value="Sig_transdc_resp-reg_C-effctor"/>
</dbReference>
<dbReference type="SMART" id="SM00091">
    <property type="entry name" value="PAS"/>
    <property type="match status" value="3"/>
</dbReference>
<dbReference type="KEGG" id="dalk:DSCA_16810"/>
<gene>
    <name evidence="4" type="ORF">DSCA_16810</name>
</gene>
<dbReference type="InterPro" id="IPR036388">
    <property type="entry name" value="WH-like_DNA-bd_sf"/>
</dbReference>
<dbReference type="InterPro" id="IPR035965">
    <property type="entry name" value="PAS-like_dom_sf"/>
</dbReference>
<evidence type="ECO:0000259" key="2">
    <source>
        <dbReference type="PROSITE" id="PS50043"/>
    </source>
</evidence>
<dbReference type="PANTHER" id="PTHR44757:SF2">
    <property type="entry name" value="BIOFILM ARCHITECTURE MAINTENANCE PROTEIN MBAA"/>
    <property type="match status" value="1"/>
</dbReference>
<dbReference type="InterPro" id="IPR000014">
    <property type="entry name" value="PAS"/>
</dbReference>
<evidence type="ECO:0000256" key="1">
    <source>
        <dbReference type="SAM" id="Coils"/>
    </source>
</evidence>